<dbReference type="SUPFAM" id="SSF49265">
    <property type="entry name" value="Fibronectin type III"/>
    <property type="match status" value="1"/>
</dbReference>
<accession>A0A927AR81</accession>
<dbReference type="InterPro" id="IPR036116">
    <property type="entry name" value="FN3_sf"/>
</dbReference>
<organism evidence="2 3">
    <name type="scientific">Spirosoma profusum</name>
    <dbReference type="NCBI Taxonomy" id="2771354"/>
    <lineage>
        <taxon>Bacteria</taxon>
        <taxon>Pseudomonadati</taxon>
        <taxon>Bacteroidota</taxon>
        <taxon>Cytophagia</taxon>
        <taxon>Cytophagales</taxon>
        <taxon>Cytophagaceae</taxon>
        <taxon>Spirosoma</taxon>
    </lineage>
</organism>
<feature type="domain" description="Fibronectin type-III" evidence="1">
    <location>
        <begin position="1265"/>
        <end position="1358"/>
    </location>
</feature>
<dbReference type="EMBL" id="JACWZY010000011">
    <property type="protein sequence ID" value="MBD2701861.1"/>
    <property type="molecule type" value="Genomic_DNA"/>
</dbReference>
<evidence type="ECO:0000259" key="1">
    <source>
        <dbReference type="PROSITE" id="PS50853"/>
    </source>
</evidence>
<keyword evidence="3" id="KW-1185">Reference proteome</keyword>
<gene>
    <name evidence="2" type="ORF">IC229_14520</name>
</gene>
<dbReference type="PROSITE" id="PS50853">
    <property type="entry name" value="FN3"/>
    <property type="match status" value="1"/>
</dbReference>
<dbReference type="InterPro" id="IPR013783">
    <property type="entry name" value="Ig-like_fold"/>
</dbReference>
<dbReference type="Proteomes" id="UP000598820">
    <property type="component" value="Unassembled WGS sequence"/>
</dbReference>
<comment type="caution">
    <text evidence="2">The sequence shown here is derived from an EMBL/GenBank/DDBJ whole genome shotgun (WGS) entry which is preliminary data.</text>
</comment>
<proteinExistence type="predicted"/>
<dbReference type="Pfam" id="PF24595">
    <property type="entry name" value="DUF7619"/>
    <property type="match status" value="2"/>
</dbReference>
<sequence length="1428" mass="156640">MAYSDRYGLFVVGEFGQWGINAGAAALLTQTNDTPDKDFPRIYENVVDAVEDGVNGWYIAGSTFTSVNEYDSVTYSYTGLIHIGANKRIDPNFRIRSATVDWQRSSIRKIARWRNTIFVTGYLSFFSGPATALLAFNATTGEQISIPIVTTSLSDNYLTNCLVYGNSLYLAGTITGFNGTAIERSVLAIDLTTNTLKNWGSFQNNSTQSWGGSQNIVASSGKMLIGTTLNGYRGIAAFDTLTATAPIWQAFVNASVFCANAQYIFFPTSNPPYDGSFIIRSLDINTGQDNPNWSSSAYSFKRTTCTQCATNAFNIACTANTVYVQGNFDKINNIISQKLVAAITISTNTLSTWHPKPSEGLSGFYRISGNSILSLGSNGVYYKTQSRNKAALLNPVTGELVNRTFDYLPVDSDLITEYRSIIRAAAFQGDTVWIGGQLANLWGLSAHSIQRGDTLLKKPVQFYSFNYVGSVRQELLTNIVDKLIAVDSVVYVAGHFDKINTTYRQALAAISLKGNVQSFSLTVNSNQINDFKIVGDLIYLCGGFTTVNGVARKYLACVNRFTGQLTNWNPDPDQPITSIEVSDRHIIFSAAVSRVGSFTNTQGGRLRNFAIDMVTGQVVRAWGNQESIFTAVVNTQYLFTSFNADAPCGTGTIGLSYYDLQYGKYARNCIIRDRFTASKMIFAGQRLFFLPKKIYYNAAIDFNQKLMQVRFPAGFFNDEITIFPKVGTNGGDVTLNFYGYQFGYGTKIRLLKAGQPPIIVADSLVGFPEPFSLQAIFDLRGKAIGKWTIEITLANGQKKLIADGFDIKQASPADVVAKLVFPPTIRFGAPAKFVISVRNRGETDAHGVPLWIYVPDKTTVKLSMRVIGDSTFSPVDSLFFIPIDTLNRQPFKGKACWLFIPLVKAGDILEITGQLQYVGTASSFKMNVWTGEPLYGSPIKPYAWNCIGALAKNLVGEILAEITNADDVKECISGLFDLTTGLIDSGVDGKKERKKGEAILGDMSWVIYKYFVKCAQAAGAFIPVTRAGKIVYTVMKVLLKAIDGLDRIQGAQEMENACEPIVPQAKRENPVNVPIVSAQDPNDKLGPIGVNASHYISAKDPISYLIRFENYATATADAQYVQILDTLDRTKFDFATFQFGYFNVADTNFYAPPGRKHYVRDWDLRPAKNLILRMETAFNDSTGILKAMYTALDPQTMEWTTDPILGFLPPNHRAPEGEGGIFFTVAPKADLPDNTTIANRSSIVFDYNPPIATPVWSNAVDKTIPTSQVVPLPATVQSNTFTVQWSGQDIGSGVRLYNLYVATNNGVYKLVAQNTTLSSLTFTGQPDSTYRFYTVAVDSVGNEEATPVAFDTQTTVRLPGLIESIQNGDWNSTTTWSCGCIPDVMSTVTIGHIVIIPSNKQVRIGKVKYKANGRVKFGGGAGLRFSSN</sequence>
<dbReference type="RefSeq" id="WP_190887718.1">
    <property type="nucleotide sequence ID" value="NZ_JACWZY010000011.1"/>
</dbReference>
<protein>
    <recommendedName>
        <fullName evidence="1">Fibronectin type-III domain-containing protein</fullName>
    </recommendedName>
</protein>
<reference evidence="2" key="1">
    <citation type="submission" date="2020-09" db="EMBL/GenBank/DDBJ databases">
        <authorList>
            <person name="Kim M.K."/>
        </authorList>
    </citation>
    <scope>NUCLEOTIDE SEQUENCE</scope>
    <source>
        <strain evidence="2">BT702</strain>
    </source>
</reference>
<dbReference type="CDD" id="cd00063">
    <property type="entry name" value="FN3"/>
    <property type="match status" value="1"/>
</dbReference>
<name>A0A927AR81_9BACT</name>
<evidence type="ECO:0000313" key="2">
    <source>
        <dbReference type="EMBL" id="MBD2701861.1"/>
    </source>
</evidence>
<dbReference type="InterPro" id="IPR003961">
    <property type="entry name" value="FN3_dom"/>
</dbReference>
<dbReference type="InterPro" id="IPR055353">
    <property type="entry name" value="DUF7619"/>
</dbReference>
<evidence type="ECO:0000313" key="3">
    <source>
        <dbReference type="Proteomes" id="UP000598820"/>
    </source>
</evidence>
<dbReference type="Gene3D" id="2.60.40.10">
    <property type="entry name" value="Immunoglobulins"/>
    <property type="match status" value="1"/>
</dbReference>